<evidence type="ECO:0000313" key="1">
    <source>
        <dbReference type="EMBL" id="KAK9775236.1"/>
    </source>
</evidence>
<sequence>MAGRYGDIEFNAVCSANDSSASSASCPIFKGVAWWCSSVASEVDDEELDPRPRWPAVFGGCVGKVWVDRRVGNGEPARNEPREVMRAGGRDLRVSMSACCVGQAPQFCS</sequence>
<name>A0ABR2XN48_9PEZI</name>
<comment type="caution">
    <text evidence="1">The sequence shown here is derived from an EMBL/GenBank/DDBJ whole genome shotgun (WGS) entry which is preliminary data.</text>
</comment>
<accession>A0ABR2XN48</accession>
<protein>
    <submittedName>
        <fullName evidence="1">Uncharacterized protein</fullName>
    </submittedName>
</protein>
<proteinExistence type="predicted"/>
<reference evidence="1 2" key="1">
    <citation type="submission" date="2024-02" db="EMBL/GenBank/DDBJ databases">
        <title>First draft genome assembly of two strains of Seiridium cardinale.</title>
        <authorList>
            <person name="Emiliani G."/>
            <person name="Scali E."/>
        </authorList>
    </citation>
    <scope>NUCLEOTIDE SEQUENCE [LARGE SCALE GENOMIC DNA]</scope>
    <source>
        <strain evidence="1 2">BM-138-000479</strain>
    </source>
</reference>
<organism evidence="1 2">
    <name type="scientific">Seiridium cardinale</name>
    <dbReference type="NCBI Taxonomy" id="138064"/>
    <lineage>
        <taxon>Eukaryota</taxon>
        <taxon>Fungi</taxon>
        <taxon>Dikarya</taxon>
        <taxon>Ascomycota</taxon>
        <taxon>Pezizomycotina</taxon>
        <taxon>Sordariomycetes</taxon>
        <taxon>Xylariomycetidae</taxon>
        <taxon>Amphisphaeriales</taxon>
        <taxon>Sporocadaceae</taxon>
        <taxon>Seiridium</taxon>
    </lineage>
</organism>
<dbReference type="Proteomes" id="UP001465668">
    <property type="component" value="Unassembled WGS sequence"/>
</dbReference>
<evidence type="ECO:0000313" key="2">
    <source>
        <dbReference type="Proteomes" id="UP001465668"/>
    </source>
</evidence>
<keyword evidence="2" id="KW-1185">Reference proteome</keyword>
<gene>
    <name evidence="1" type="ORF">SCAR479_08212</name>
</gene>
<dbReference type="EMBL" id="JARVKM010000036">
    <property type="protein sequence ID" value="KAK9775236.1"/>
    <property type="molecule type" value="Genomic_DNA"/>
</dbReference>